<evidence type="ECO:0000256" key="8">
    <source>
        <dbReference type="SAM" id="MobiDB-lite"/>
    </source>
</evidence>
<protein>
    <submittedName>
        <fullName evidence="11 12">Lipopolysaccharide-induced tumor necrosis factor-alpha factor homolog isoform X1</fullName>
    </submittedName>
</protein>
<dbReference type="Proteomes" id="UP000694941">
    <property type="component" value="Unplaced"/>
</dbReference>
<evidence type="ECO:0000256" key="5">
    <source>
        <dbReference type="ARBA" id="ARBA00022723"/>
    </source>
</evidence>
<evidence type="ECO:0000256" key="1">
    <source>
        <dbReference type="ARBA" id="ARBA00004414"/>
    </source>
</evidence>
<dbReference type="Pfam" id="PF10601">
    <property type="entry name" value="zf-LITAF-like"/>
    <property type="match status" value="1"/>
</dbReference>
<keyword evidence="10" id="KW-1185">Reference proteome</keyword>
<proteinExistence type="inferred from homology"/>
<evidence type="ECO:0000256" key="6">
    <source>
        <dbReference type="ARBA" id="ARBA00022833"/>
    </source>
</evidence>
<dbReference type="RefSeq" id="XP_022246641.1">
    <property type="nucleotide sequence ID" value="XM_022390933.1"/>
</dbReference>
<dbReference type="GeneID" id="111086763"/>
<comment type="subcellular location">
    <subcellularLocation>
        <location evidence="2">Endosome membrane</location>
        <topology evidence="2">Peripheral membrane protein</topology>
    </subcellularLocation>
    <subcellularLocation>
        <location evidence="1">Late endosome membrane</location>
    </subcellularLocation>
    <subcellularLocation>
        <location evidence="3">Lysosome membrane</location>
        <topology evidence="3">Peripheral membrane protein</topology>
        <orientation evidence="3">Cytoplasmic side</orientation>
    </subcellularLocation>
</comment>
<keyword evidence="5" id="KW-0479">Metal-binding</keyword>
<evidence type="ECO:0000313" key="15">
    <source>
        <dbReference type="RefSeq" id="XP_022246644.1"/>
    </source>
</evidence>
<gene>
    <name evidence="11 12 13 14 15 16" type="primary">LOC111086763</name>
</gene>
<dbReference type="InterPro" id="IPR006629">
    <property type="entry name" value="LITAF"/>
</dbReference>
<evidence type="ECO:0000313" key="16">
    <source>
        <dbReference type="RefSeq" id="XP_022246645.1"/>
    </source>
</evidence>
<comment type="similarity">
    <text evidence="4">Belongs to the CDIP1/LITAF family.</text>
</comment>
<dbReference type="PANTHER" id="PTHR23292">
    <property type="entry name" value="LIPOPOLYSACCHARIDE-INDUCED TUMOR NECROSIS FACTOR-ALPHA FACTOR"/>
    <property type="match status" value="1"/>
</dbReference>
<keyword evidence="7" id="KW-0472">Membrane</keyword>
<dbReference type="RefSeq" id="XP_022246644.1">
    <property type="nucleotide sequence ID" value="XM_022390936.1"/>
</dbReference>
<dbReference type="PANTHER" id="PTHR23292:SF6">
    <property type="entry name" value="FI16602P1-RELATED"/>
    <property type="match status" value="1"/>
</dbReference>
<evidence type="ECO:0000313" key="10">
    <source>
        <dbReference type="Proteomes" id="UP000694941"/>
    </source>
</evidence>
<dbReference type="InterPro" id="IPR037519">
    <property type="entry name" value="LITAF_fam"/>
</dbReference>
<dbReference type="RefSeq" id="XP_022246645.1">
    <property type="nucleotide sequence ID" value="XM_022390937.1"/>
</dbReference>
<feature type="domain" description="LITAF" evidence="9">
    <location>
        <begin position="42"/>
        <end position="126"/>
    </location>
</feature>
<dbReference type="SMART" id="SM00714">
    <property type="entry name" value="LITAF"/>
    <property type="match status" value="1"/>
</dbReference>
<accession>A0ABM1SSN5</accession>
<evidence type="ECO:0000313" key="12">
    <source>
        <dbReference type="RefSeq" id="XP_022246641.1"/>
    </source>
</evidence>
<sequence>MEVQKPTGPYADPPPPYSHSPEEYTGGYQPKSSTVVIGPSSTRQVTVINMVQWGPYPMQMTCPYCAARIVTETVVSPGFLTWILSGTLVLLGCWLGCCLIPCCIPECQDVEHHCPNCKIYLGSYPQSYTMDYLCSAHHGYRNPDSSVVSPQTCHWGARI</sequence>
<dbReference type="RefSeq" id="XP_022246642.1">
    <property type="nucleotide sequence ID" value="XM_022390934.1"/>
</dbReference>
<keyword evidence="6" id="KW-0862">Zinc</keyword>
<evidence type="ECO:0000256" key="4">
    <source>
        <dbReference type="ARBA" id="ARBA00005975"/>
    </source>
</evidence>
<evidence type="ECO:0000313" key="11">
    <source>
        <dbReference type="RefSeq" id="XP_022246640.1"/>
    </source>
</evidence>
<dbReference type="RefSeq" id="XP_022246640.1">
    <property type="nucleotide sequence ID" value="XM_022390932.1"/>
</dbReference>
<evidence type="ECO:0000256" key="7">
    <source>
        <dbReference type="ARBA" id="ARBA00023136"/>
    </source>
</evidence>
<evidence type="ECO:0000313" key="13">
    <source>
        <dbReference type="RefSeq" id="XP_022246642.1"/>
    </source>
</evidence>
<feature type="compositionally biased region" description="Low complexity" evidence="8">
    <location>
        <begin position="1"/>
        <end position="10"/>
    </location>
</feature>
<feature type="region of interest" description="Disordered" evidence="8">
    <location>
        <begin position="1"/>
        <end position="25"/>
    </location>
</feature>
<reference evidence="11 12" key="1">
    <citation type="submission" date="2025-05" db="UniProtKB">
        <authorList>
            <consortium name="RefSeq"/>
        </authorList>
    </citation>
    <scope>IDENTIFICATION</scope>
    <source>
        <tissue evidence="11 12">Muscle</tissue>
    </source>
</reference>
<evidence type="ECO:0000256" key="2">
    <source>
        <dbReference type="ARBA" id="ARBA00004481"/>
    </source>
</evidence>
<evidence type="ECO:0000256" key="3">
    <source>
        <dbReference type="ARBA" id="ARBA00004630"/>
    </source>
</evidence>
<name>A0ABM1SSN5_LIMPO</name>
<organism evidence="10 12">
    <name type="scientific">Limulus polyphemus</name>
    <name type="common">Atlantic horseshoe crab</name>
    <dbReference type="NCBI Taxonomy" id="6850"/>
    <lineage>
        <taxon>Eukaryota</taxon>
        <taxon>Metazoa</taxon>
        <taxon>Ecdysozoa</taxon>
        <taxon>Arthropoda</taxon>
        <taxon>Chelicerata</taxon>
        <taxon>Merostomata</taxon>
        <taxon>Xiphosura</taxon>
        <taxon>Limulidae</taxon>
        <taxon>Limulus</taxon>
    </lineage>
</organism>
<evidence type="ECO:0000259" key="9">
    <source>
        <dbReference type="PROSITE" id="PS51837"/>
    </source>
</evidence>
<dbReference type="RefSeq" id="XP_022246643.1">
    <property type="nucleotide sequence ID" value="XM_022390935.1"/>
</dbReference>
<dbReference type="PROSITE" id="PS51837">
    <property type="entry name" value="LITAF"/>
    <property type="match status" value="1"/>
</dbReference>
<evidence type="ECO:0000313" key="14">
    <source>
        <dbReference type="RefSeq" id="XP_022246643.1"/>
    </source>
</evidence>